<proteinExistence type="inferred from homology"/>
<reference evidence="4 5" key="1">
    <citation type="journal article" date="2018" name="Genome Announc.">
        <title>Draft Genome Sequence of "Candidatus Phycosocius bacilliformis," an Alphaproteobacterial Ectosymbiont of the Hydrocarbon-Producing Green Alga Botryococcus braunii.</title>
        <authorList>
            <person name="Tanabe Y."/>
            <person name="Yamaguchi H."/>
            <person name="Watanabe M.M."/>
        </authorList>
    </citation>
    <scope>NUCLEOTIDE SEQUENCE [LARGE SCALE GENOMIC DNA]</scope>
    <source>
        <strain evidence="4 5">BOTRYCO-2</strain>
    </source>
</reference>
<dbReference type="AlphaFoldDB" id="A0A2P2EAW6"/>
<name>A0A2P2EAW6_9PROT</name>
<dbReference type="Proteomes" id="UP000245086">
    <property type="component" value="Unassembled WGS sequence"/>
</dbReference>
<evidence type="ECO:0000313" key="5">
    <source>
        <dbReference type="Proteomes" id="UP000245086"/>
    </source>
</evidence>
<accession>A0A2P2EAW6</accession>
<dbReference type="InterPro" id="IPR009742">
    <property type="entry name" value="Curlin_rpt"/>
</dbReference>
<protein>
    <recommendedName>
        <fullName evidence="6">Minor curlin subunit</fullName>
    </recommendedName>
</protein>
<evidence type="ECO:0000256" key="1">
    <source>
        <dbReference type="ARBA" id="ARBA00009766"/>
    </source>
</evidence>
<evidence type="ECO:0000256" key="3">
    <source>
        <dbReference type="SAM" id="SignalP"/>
    </source>
</evidence>
<dbReference type="GO" id="GO:0007155">
    <property type="term" value="P:cell adhesion"/>
    <property type="evidence" value="ECO:0007669"/>
    <property type="project" value="InterPro"/>
</dbReference>
<comment type="similarity">
    <text evidence="1">Belongs to the CsgA/CsgB family.</text>
</comment>
<evidence type="ECO:0008006" key="6">
    <source>
        <dbReference type="Google" id="ProtNLM"/>
    </source>
</evidence>
<organism evidence="4 5">
    <name type="scientific">Candidatus Phycosocius bacilliformis</name>
    <dbReference type="NCBI Taxonomy" id="1445552"/>
    <lineage>
        <taxon>Bacteria</taxon>
        <taxon>Pseudomonadati</taxon>
        <taxon>Pseudomonadota</taxon>
        <taxon>Alphaproteobacteria</taxon>
        <taxon>Caulobacterales</taxon>
        <taxon>Caulobacterales incertae sedis</taxon>
        <taxon>Candidatus Phycosocius</taxon>
    </lineage>
</organism>
<dbReference type="EMBL" id="BFBR01000005">
    <property type="protein sequence ID" value="GBF58183.1"/>
    <property type="molecule type" value="Genomic_DNA"/>
</dbReference>
<dbReference type="Pfam" id="PF07012">
    <property type="entry name" value="Curlin_rpt"/>
    <property type="match status" value="1"/>
</dbReference>
<evidence type="ECO:0000313" key="4">
    <source>
        <dbReference type="EMBL" id="GBF58183.1"/>
    </source>
</evidence>
<dbReference type="OrthoDB" id="7594709at2"/>
<keyword evidence="5" id="KW-1185">Reference proteome</keyword>
<keyword evidence="2 3" id="KW-0732">Signal</keyword>
<feature type="signal peptide" evidence="3">
    <location>
        <begin position="1"/>
        <end position="26"/>
    </location>
</feature>
<evidence type="ECO:0000256" key="2">
    <source>
        <dbReference type="ARBA" id="ARBA00022729"/>
    </source>
</evidence>
<comment type="caution">
    <text evidence="4">The sequence shown here is derived from an EMBL/GenBank/DDBJ whole genome shotgun (WGS) entry which is preliminary data.</text>
</comment>
<feature type="chain" id="PRO_5015150720" description="Minor curlin subunit" evidence="3">
    <location>
        <begin position="27"/>
        <end position="195"/>
    </location>
</feature>
<dbReference type="RefSeq" id="WP_108985046.1">
    <property type="nucleotide sequence ID" value="NZ_BFBR01000005.1"/>
</dbReference>
<sequence>MTKMLILRALGLGLMLGLGLSAPAAAQSGAYISQIGAANRASISQDGGAISGLAKVEQDGERNVADIFQTDAAHQTRVDQTGSLNEVLAIQRGGQSHVGVMTQEGSGNHISLAQISAVATQSAAITQLGDGNKVTLSQDGTANSATLTQIGNNNLMSLAQTGGGVISWKQEGNNLAPIEMVIGGGQILFLTQVRP</sequence>
<dbReference type="GO" id="GO:0009289">
    <property type="term" value="C:pilus"/>
    <property type="evidence" value="ECO:0007669"/>
    <property type="project" value="InterPro"/>
</dbReference>
<gene>
    <name evidence="4" type="ORF">PbB2_01855</name>
</gene>